<dbReference type="AlphaFoldDB" id="A0A239C7A2"/>
<dbReference type="OrthoDB" id="7851395at2"/>
<dbReference type="EMBL" id="FZOY01000001">
    <property type="protein sequence ID" value="SNS15548.1"/>
    <property type="molecule type" value="Genomic_DNA"/>
</dbReference>
<dbReference type="RefSeq" id="WP_089230606.1">
    <property type="nucleotide sequence ID" value="NZ_FZOY01000001.1"/>
</dbReference>
<accession>A0A239C7A2</accession>
<evidence type="ECO:0008006" key="3">
    <source>
        <dbReference type="Google" id="ProtNLM"/>
    </source>
</evidence>
<evidence type="ECO:0000313" key="2">
    <source>
        <dbReference type="Proteomes" id="UP000198426"/>
    </source>
</evidence>
<organism evidence="1 2">
    <name type="scientific">Tropicimonas sediminicola</name>
    <dbReference type="NCBI Taxonomy" id="1031541"/>
    <lineage>
        <taxon>Bacteria</taxon>
        <taxon>Pseudomonadati</taxon>
        <taxon>Pseudomonadota</taxon>
        <taxon>Alphaproteobacteria</taxon>
        <taxon>Rhodobacterales</taxon>
        <taxon>Roseobacteraceae</taxon>
        <taxon>Tropicimonas</taxon>
    </lineage>
</organism>
<proteinExistence type="predicted"/>
<gene>
    <name evidence="1" type="ORF">SAMN05421757_101108</name>
</gene>
<evidence type="ECO:0000313" key="1">
    <source>
        <dbReference type="EMBL" id="SNS15548.1"/>
    </source>
</evidence>
<reference evidence="1 2" key="1">
    <citation type="submission" date="2017-06" db="EMBL/GenBank/DDBJ databases">
        <authorList>
            <person name="Kim H.J."/>
            <person name="Triplett B.A."/>
        </authorList>
    </citation>
    <scope>NUCLEOTIDE SEQUENCE [LARGE SCALE GENOMIC DNA]</scope>
    <source>
        <strain evidence="1 2">DSM 29339</strain>
    </source>
</reference>
<name>A0A239C7A2_9RHOB</name>
<protein>
    <recommendedName>
        <fullName evidence="3">GDSL-like Lipase/Acylhydrolase family protein</fullName>
    </recommendedName>
</protein>
<dbReference type="Proteomes" id="UP000198426">
    <property type="component" value="Unassembled WGS sequence"/>
</dbReference>
<keyword evidence="2" id="KW-1185">Reference proteome</keyword>
<sequence length="243" mass="27254">MKVLILGDSHTRRLSAGLRSLQDEWAVDDGLHIKVQGLGTGRLLATRFFRPMDGYAEVVEPEFREYMERIPPETGVYDAIGLSMLFHPSRIMRSILRGGYCVGDFIPGRQAISDALFRELSRQDQTYVLQLCDLLLSAGYRVFVISAPGTFADNPLVSELGAAQAMRIERLHRSEVLDQLDRRGIEAVDLPADCRDADGFMKQEFRAERADDAHHGNAAFGKLMMQHVLELLRSPPPGDPTRE</sequence>